<dbReference type="AlphaFoldDB" id="A0ABD0THQ7"/>
<keyword evidence="6" id="KW-0333">Golgi apparatus</keyword>
<dbReference type="InterPro" id="IPR013167">
    <property type="entry name" value="COG4_M"/>
</dbReference>
<evidence type="ECO:0000313" key="10">
    <source>
        <dbReference type="EMBL" id="KAL0848782.1"/>
    </source>
</evidence>
<feature type="domain" description="COG4 transport protein middle alpha-helical bundle" evidence="9">
    <location>
        <begin position="160"/>
        <end position="449"/>
    </location>
</feature>
<dbReference type="Pfam" id="PF08318">
    <property type="entry name" value="COG4_m"/>
    <property type="match status" value="2"/>
</dbReference>
<evidence type="ECO:0000256" key="5">
    <source>
        <dbReference type="ARBA" id="ARBA00022927"/>
    </source>
</evidence>
<proteinExistence type="inferred from homology"/>
<dbReference type="Proteomes" id="UP001549921">
    <property type="component" value="Unassembled WGS sequence"/>
</dbReference>
<evidence type="ECO:0000256" key="3">
    <source>
        <dbReference type="ARBA" id="ARBA00020975"/>
    </source>
</evidence>
<dbReference type="Gene3D" id="1.20.58.1970">
    <property type="match status" value="1"/>
</dbReference>
<keyword evidence="4" id="KW-0813">Transport</keyword>
<dbReference type="InterPro" id="IPR048680">
    <property type="entry name" value="COG4_N"/>
</dbReference>
<sequence length="715" mass="77000">MSLSLLLEKYDVSTEEGLQKALSEIEKEETEVDEALSGALSRACVLEGRLRSASQAYTKLGEVKADAQEAANMVDRTAALAKDVSAKVRQLDLARSRVAECQRRVHDLIDLQLCSAGVEAAIKAHDYETGAGHVARFLSMDPGSVAAARARGAADPRDAMAKAADTLREHLVRKFEEAARKDDAASVERLFKLFPQIGRAEEGVELLAKYLAAQAEVTIRRASVVSDANSEAAVFADALTRVLEAAAAAVERCRSAAALHAPGLLPRAVHIIQPTVCSGARRVYRELVSRRRVQPGHAARAPLSPLAAEPALVELALAHNTISLYFTFLRRKTEADASSLNDAAKKASKDAIEKIIAECDLMRAAQDLLGHYLALERYFLEENVNKALKMATPQTGATQSSLVDDIFFIARKAIRRAVSTGSLEGVCAVLNDAGALVEKGAAALRRWLRAPQDVLPLPPPPTLHTPSAAGVLDAAGSLAARLNRDVDAQRDLFLAHTNETEAGGEWSERLAAEACAEADVLVRSDSDRDKLQSCAAGLAAAAAAYRAAHELALDGIKAALKPRVVAWAEYIADPGVEPEEMEEDADALPIALDTLLESARTQLSSRSTEAVLLALLADLAARAEARILHHHYDREGGLVVERRARRLASWAGGNIPGARERVSRLTQGAALLALERLAHLQDVLAPACRLPPNLVRDILARRTDFKIEDIKRLKF</sequence>
<comment type="similarity">
    <text evidence="2">Belongs to the COG4 family.</text>
</comment>
<organism evidence="10 11">
    <name type="scientific">Loxostege sticticalis</name>
    <name type="common">Beet webworm moth</name>
    <dbReference type="NCBI Taxonomy" id="481309"/>
    <lineage>
        <taxon>Eukaryota</taxon>
        <taxon>Metazoa</taxon>
        <taxon>Ecdysozoa</taxon>
        <taxon>Arthropoda</taxon>
        <taxon>Hexapoda</taxon>
        <taxon>Insecta</taxon>
        <taxon>Pterygota</taxon>
        <taxon>Neoptera</taxon>
        <taxon>Endopterygota</taxon>
        <taxon>Lepidoptera</taxon>
        <taxon>Glossata</taxon>
        <taxon>Ditrysia</taxon>
        <taxon>Pyraloidea</taxon>
        <taxon>Crambidae</taxon>
        <taxon>Pyraustinae</taxon>
        <taxon>Loxostege</taxon>
    </lineage>
</organism>
<evidence type="ECO:0000259" key="9">
    <source>
        <dbReference type="SMART" id="SM00762"/>
    </source>
</evidence>
<comment type="subcellular location">
    <subcellularLocation>
        <location evidence="1">Golgi apparatus membrane</location>
        <topology evidence="1">Peripheral membrane protein</topology>
    </subcellularLocation>
</comment>
<evidence type="ECO:0000256" key="6">
    <source>
        <dbReference type="ARBA" id="ARBA00023034"/>
    </source>
</evidence>
<reference evidence="10 11" key="1">
    <citation type="submission" date="2024-06" db="EMBL/GenBank/DDBJ databases">
        <title>A chromosome-level genome assembly of beet webworm, Loxostege sticticalis.</title>
        <authorList>
            <person name="Zhang Y."/>
        </authorList>
    </citation>
    <scope>NUCLEOTIDE SEQUENCE [LARGE SCALE GENOMIC DNA]</scope>
    <source>
        <strain evidence="10">AQ028</strain>
        <tissue evidence="10">Male pupae</tissue>
    </source>
</reference>
<protein>
    <recommendedName>
        <fullName evidence="3">Conserved oligomeric Golgi complex subunit 4</fullName>
    </recommendedName>
    <alternativeName>
        <fullName evidence="8">Component of oligomeric Golgi complex 4</fullName>
    </alternativeName>
</protein>
<dbReference type="Pfam" id="PF20663">
    <property type="entry name" value="COG4_N"/>
    <property type="match status" value="1"/>
</dbReference>
<keyword evidence="5" id="KW-0653">Protein transport</keyword>
<accession>A0ABD0THQ7</accession>
<dbReference type="InterPro" id="IPR048682">
    <property type="entry name" value="COG4"/>
</dbReference>
<gene>
    <name evidence="10" type="ORF">ABMA28_013213</name>
</gene>
<evidence type="ECO:0000313" key="11">
    <source>
        <dbReference type="Proteomes" id="UP001549921"/>
    </source>
</evidence>
<evidence type="ECO:0000256" key="8">
    <source>
        <dbReference type="ARBA" id="ARBA00031340"/>
    </source>
</evidence>
<name>A0ABD0THQ7_LOXSC</name>
<evidence type="ECO:0000256" key="7">
    <source>
        <dbReference type="ARBA" id="ARBA00023136"/>
    </source>
</evidence>
<dbReference type="PANTHER" id="PTHR24016:SF0">
    <property type="entry name" value="CONSERVED OLIGOMERIC GOLGI COMPLEX SUBUNIT 4"/>
    <property type="match status" value="1"/>
</dbReference>
<dbReference type="GO" id="GO:0000139">
    <property type="term" value="C:Golgi membrane"/>
    <property type="evidence" value="ECO:0007669"/>
    <property type="project" value="UniProtKB-SubCell"/>
</dbReference>
<dbReference type="PANTHER" id="PTHR24016">
    <property type="entry name" value="CONSERVED OLIGOMERIC GOLGI COMPLEX SUBUNIT 4"/>
    <property type="match status" value="1"/>
</dbReference>
<keyword evidence="7" id="KW-0472">Membrane</keyword>
<evidence type="ECO:0000256" key="4">
    <source>
        <dbReference type="ARBA" id="ARBA00022448"/>
    </source>
</evidence>
<dbReference type="GO" id="GO:0015031">
    <property type="term" value="P:protein transport"/>
    <property type="evidence" value="ECO:0007669"/>
    <property type="project" value="UniProtKB-KW"/>
</dbReference>
<evidence type="ECO:0000256" key="2">
    <source>
        <dbReference type="ARBA" id="ARBA00009215"/>
    </source>
</evidence>
<dbReference type="SMART" id="SM00762">
    <property type="entry name" value="Cog4"/>
    <property type="match status" value="1"/>
</dbReference>
<comment type="caution">
    <text evidence="10">The sequence shown here is derived from an EMBL/GenBank/DDBJ whole genome shotgun (WGS) entry which is preliminary data.</text>
</comment>
<dbReference type="EMBL" id="JBEDNZ010000004">
    <property type="protein sequence ID" value="KAL0848782.1"/>
    <property type="molecule type" value="Genomic_DNA"/>
</dbReference>
<evidence type="ECO:0000256" key="1">
    <source>
        <dbReference type="ARBA" id="ARBA00004395"/>
    </source>
</evidence>